<proteinExistence type="predicted"/>
<dbReference type="Proteomes" id="UP000295636">
    <property type="component" value="Unassembled WGS sequence"/>
</dbReference>
<evidence type="ECO:0000313" key="2">
    <source>
        <dbReference type="EMBL" id="TDF96364.1"/>
    </source>
</evidence>
<dbReference type="RefSeq" id="WP_133230731.1">
    <property type="nucleotide sequence ID" value="NZ_SMRT01000008.1"/>
</dbReference>
<accession>A0A4V2ZTE1</accession>
<reference evidence="2 3" key="1">
    <citation type="submission" date="2019-03" db="EMBL/GenBank/DDBJ databases">
        <title>This is whole genome sequence of Paenibacillus sp MS74 strain.</title>
        <authorList>
            <person name="Trinh H.N."/>
        </authorList>
    </citation>
    <scope>NUCLEOTIDE SEQUENCE [LARGE SCALE GENOMIC DNA]</scope>
    <source>
        <strain evidence="2 3">MS74</strain>
    </source>
</reference>
<comment type="caution">
    <text evidence="2">The sequence shown here is derived from an EMBL/GenBank/DDBJ whole genome shotgun (WGS) entry which is preliminary data.</text>
</comment>
<evidence type="ECO:0000313" key="3">
    <source>
        <dbReference type="Proteomes" id="UP000295636"/>
    </source>
</evidence>
<organism evidence="2 3">
    <name type="scientific">Paenibacillus piri</name>
    <dbReference type="NCBI Taxonomy" id="2547395"/>
    <lineage>
        <taxon>Bacteria</taxon>
        <taxon>Bacillati</taxon>
        <taxon>Bacillota</taxon>
        <taxon>Bacilli</taxon>
        <taxon>Bacillales</taxon>
        <taxon>Paenibacillaceae</taxon>
        <taxon>Paenibacillus</taxon>
    </lineage>
</organism>
<name>A0A4V2ZTE1_9BACL</name>
<evidence type="ECO:0000256" key="1">
    <source>
        <dbReference type="SAM" id="MobiDB-lite"/>
    </source>
</evidence>
<gene>
    <name evidence="2" type="ORF">E1757_18490</name>
</gene>
<dbReference type="OrthoDB" id="9814553at2"/>
<protein>
    <submittedName>
        <fullName evidence="2">Uncharacterized protein</fullName>
    </submittedName>
</protein>
<keyword evidence="3" id="KW-1185">Reference proteome</keyword>
<dbReference type="EMBL" id="SMRT01000008">
    <property type="protein sequence ID" value="TDF96364.1"/>
    <property type="molecule type" value="Genomic_DNA"/>
</dbReference>
<feature type="region of interest" description="Disordered" evidence="1">
    <location>
        <begin position="37"/>
        <end position="84"/>
    </location>
</feature>
<sequence length="84" mass="9783">MQEEKRVWESILLLLKHKERKQHQAFRIIRELLEPCEPEQEQPNKAEQHAASIGKAVQRLNDVSGAARHDPALAGPRQFEKHEQ</sequence>
<dbReference type="AlphaFoldDB" id="A0A4V2ZTE1"/>